<dbReference type="PANTHER" id="PTHR34817">
    <property type="entry name" value="NUCLEOTIDYLTRANSFERASE"/>
    <property type="match status" value="1"/>
</dbReference>
<evidence type="ECO:0000313" key="1">
    <source>
        <dbReference type="EMBL" id="MFC0523399.1"/>
    </source>
</evidence>
<proteinExistence type="predicted"/>
<dbReference type="Proteomes" id="UP001589836">
    <property type="component" value="Unassembled WGS sequence"/>
</dbReference>
<sequence>MHEEIYPYLSSIEQQYNVKIVYACEVGSRAYGLASSKSDYDIRFIYVPHPEWYLSIDEQKDVIEKQIHPSLDLHGWEIRKALRLFRKSNPSLLEWLHSPVKYRKGEWFTGPLLDLLPEMMSPVSVLYHYMNMARRNAKKARAKGDAIALKEMLLILRPLLMCLWIKQYETFPALNYEDLLGKLNLPTNVHLSLERIRELKINGASKEAVPNQERLFRYIEDQLEEIEEYIAQLSYTRTASTEKLNTIFRETLYHKWGAFFD</sequence>
<evidence type="ECO:0000313" key="2">
    <source>
        <dbReference type="Proteomes" id="UP001589836"/>
    </source>
</evidence>
<dbReference type="RefSeq" id="WP_377346146.1">
    <property type="nucleotide sequence ID" value="NZ_JBHLTP010000004.1"/>
</dbReference>
<dbReference type="InterPro" id="IPR018775">
    <property type="entry name" value="RlaP"/>
</dbReference>
<name>A0ABV6LM52_9BACI</name>
<dbReference type="EMBL" id="JBHLTP010000004">
    <property type="protein sequence ID" value="MFC0523399.1"/>
    <property type="molecule type" value="Genomic_DNA"/>
</dbReference>
<gene>
    <name evidence="1" type="ORF">ACFFGV_07355</name>
</gene>
<organism evidence="1 2">
    <name type="scientific">Pontibacillus salicampi</name>
    <dbReference type="NCBI Taxonomy" id="1449801"/>
    <lineage>
        <taxon>Bacteria</taxon>
        <taxon>Bacillati</taxon>
        <taxon>Bacillota</taxon>
        <taxon>Bacilli</taxon>
        <taxon>Bacillales</taxon>
        <taxon>Bacillaceae</taxon>
        <taxon>Pontibacillus</taxon>
    </lineage>
</organism>
<dbReference type="PANTHER" id="PTHR34817:SF2">
    <property type="entry name" value="NUCLEOTIDYLTRANSFERASE"/>
    <property type="match status" value="1"/>
</dbReference>
<accession>A0ABV6LM52</accession>
<comment type="caution">
    <text evidence="1">The sequence shown here is derived from an EMBL/GenBank/DDBJ whole genome shotgun (WGS) entry which is preliminary data.</text>
</comment>
<keyword evidence="2" id="KW-1185">Reference proteome</keyword>
<protein>
    <submittedName>
        <fullName evidence="1">DNA polymerase beta superfamily protein</fullName>
    </submittedName>
</protein>
<dbReference type="Pfam" id="PF10127">
    <property type="entry name" value="RlaP"/>
    <property type="match status" value="1"/>
</dbReference>
<reference evidence="1 2" key="1">
    <citation type="submission" date="2024-09" db="EMBL/GenBank/DDBJ databases">
        <authorList>
            <person name="Sun Q."/>
            <person name="Mori K."/>
        </authorList>
    </citation>
    <scope>NUCLEOTIDE SEQUENCE [LARGE SCALE GENOMIC DNA]</scope>
    <source>
        <strain evidence="1 2">NCAIM B.02529</strain>
    </source>
</reference>